<organism evidence="1 2">
    <name type="scientific">Paraburkholderia caballeronis</name>
    <dbReference type="NCBI Taxonomy" id="416943"/>
    <lineage>
        <taxon>Bacteria</taxon>
        <taxon>Pseudomonadati</taxon>
        <taxon>Pseudomonadota</taxon>
        <taxon>Betaproteobacteria</taxon>
        <taxon>Burkholderiales</taxon>
        <taxon>Burkholderiaceae</taxon>
        <taxon>Paraburkholderia</taxon>
    </lineage>
</organism>
<dbReference type="OrthoDB" id="9096056at2"/>
<name>A0A1H7VR68_9BURK</name>
<dbReference type="AlphaFoldDB" id="A0A1H7VR68"/>
<evidence type="ECO:0000313" key="2">
    <source>
        <dbReference type="Proteomes" id="UP000199120"/>
    </source>
</evidence>
<gene>
    <name evidence="1" type="ORF">SAMN05192542_1272</name>
</gene>
<dbReference type="Proteomes" id="UP000199120">
    <property type="component" value="Unassembled WGS sequence"/>
</dbReference>
<evidence type="ECO:0000313" key="1">
    <source>
        <dbReference type="EMBL" id="SEM11660.1"/>
    </source>
</evidence>
<dbReference type="EMBL" id="FOAJ01000027">
    <property type="protein sequence ID" value="SEM11660.1"/>
    <property type="molecule type" value="Genomic_DNA"/>
</dbReference>
<keyword evidence="2" id="KW-1185">Reference proteome</keyword>
<dbReference type="RefSeq" id="WP_090548761.1">
    <property type="nucleotide sequence ID" value="NZ_FNSR01000002.1"/>
</dbReference>
<proteinExistence type="predicted"/>
<reference evidence="2" key="1">
    <citation type="submission" date="2016-10" db="EMBL/GenBank/DDBJ databases">
        <authorList>
            <person name="Varghese N."/>
            <person name="Submissions S."/>
        </authorList>
    </citation>
    <scope>NUCLEOTIDE SEQUENCE [LARGE SCALE GENOMIC DNA]</scope>
    <source>
        <strain evidence="2">LMG 26416</strain>
    </source>
</reference>
<protein>
    <submittedName>
        <fullName evidence="1">Uncharacterized protein</fullName>
    </submittedName>
</protein>
<accession>A0A1H7VR68</accession>
<sequence>MPLHAFGLREHIRELGGRMNCELAFGFATDDAGALVVAEGAPRVRFFEVSFEVGDDVGETTFSFNQWAFEFMRAEWLGIGATSLDATFDRIDAMSDVAFARMLEAVLADTASTRDAPDVEHWAVYDPDAGRWVGAPVCVPVRALTLH</sequence>